<evidence type="ECO:0000313" key="3">
    <source>
        <dbReference type="Proteomes" id="UP000067626"/>
    </source>
</evidence>
<protein>
    <recommendedName>
        <fullName evidence="4">Carboxypeptidase regulatory-like domain-containing protein</fullName>
    </recommendedName>
</protein>
<dbReference type="KEGG" id="ccro:CMC5_079710"/>
<dbReference type="SUPFAM" id="SSF49452">
    <property type="entry name" value="Starch-binding domain-like"/>
    <property type="match status" value="1"/>
</dbReference>
<evidence type="ECO:0000313" key="2">
    <source>
        <dbReference type="EMBL" id="AKT43736.1"/>
    </source>
</evidence>
<dbReference type="RefSeq" id="WP_050435165.1">
    <property type="nucleotide sequence ID" value="NZ_CP012159.1"/>
</dbReference>
<reference evidence="2 3" key="1">
    <citation type="submission" date="2015-07" db="EMBL/GenBank/DDBJ databases">
        <title>Genome analysis of myxobacterium Chondromyces crocatus Cm c5 reveals a high potential for natural compound synthesis and the genetic basis for the loss of fruiting body formation.</title>
        <authorList>
            <person name="Zaburannyi N."/>
            <person name="Bunk B."/>
            <person name="Maier J."/>
            <person name="Overmann J."/>
            <person name="Mueller R."/>
        </authorList>
    </citation>
    <scope>NUCLEOTIDE SEQUENCE [LARGE SCALE GENOMIC DNA]</scope>
    <source>
        <strain evidence="2 3">Cm c5</strain>
    </source>
</reference>
<proteinExistence type="predicted"/>
<dbReference type="STRING" id="52.CMC5_079710"/>
<feature type="compositionally biased region" description="Gly residues" evidence="1">
    <location>
        <begin position="37"/>
        <end position="57"/>
    </location>
</feature>
<dbReference type="EMBL" id="CP012159">
    <property type="protein sequence ID" value="AKT43736.1"/>
    <property type="molecule type" value="Genomic_DNA"/>
</dbReference>
<accession>A0A0K1ESA0</accession>
<dbReference type="GO" id="GO:0030246">
    <property type="term" value="F:carbohydrate binding"/>
    <property type="evidence" value="ECO:0007669"/>
    <property type="project" value="InterPro"/>
</dbReference>
<sequence>MTAARRRLPVALLGGVFALGGCGLVLDWSSYDDGGQGAAAAGGSGQGGDGQGGGAGGTPSCEEACPADMVCEFVEGGGAACFPPLFVPVEVRRYDGASERGSAVDTARVVIVAADDHRALSKAVERSDPALGAGIYRIQVPARRDANGKPVTKVVYAAVQADRFENQPSWVRPVEMGNLAKMPEGPFLSVKLAARSGNFDTTVRGRVNGAGVAGALVVATDHNRTEGDPGAAGAWSIVDAEGAYVLHNLPQGTFKIRVHAAGVWGREETLDVLGSGSSVGVTQDLEILTERPLFTLSGRLTTPDVDPAPDERRRVGLVPMNVFNLMAGVGPVAPGWQVQVDGQGAFTFQGVPSGYYALVAGLEPMDRLTLDPLAVSVIAVTDGDKNLGDVPLREAIRLEKPIDGELVTSGPISLTFETTEELKSAALVAFVFGPGGRPLFGSPFPVTEGGEVEAQAGGLLPYRDYSYVLQATYLNGSVERSELHRGFFRTPGQ</sequence>
<organism evidence="2 3">
    <name type="scientific">Chondromyces crocatus</name>
    <dbReference type="NCBI Taxonomy" id="52"/>
    <lineage>
        <taxon>Bacteria</taxon>
        <taxon>Pseudomonadati</taxon>
        <taxon>Myxococcota</taxon>
        <taxon>Polyangia</taxon>
        <taxon>Polyangiales</taxon>
        <taxon>Polyangiaceae</taxon>
        <taxon>Chondromyces</taxon>
    </lineage>
</organism>
<feature type="region of interest" description="Disordered" evidence="1">
    <location>
        <begin position="37"/>
        <end position="59"/>
    </location>
</feature>
<dbReference type="OrthoDB" id="5531309at2"/>
<evidence type="ECO:0008006" key="4">
    <source>
        <dbReference type="Google" id="ProtNLM"/>
    </source>
</evidence>
<evidence type="ECO:0000256" key="1">
    <source>
        <dbReference type="SAM" id="MobiDB-lite"/>
    </source>
</evidence>
<dbReference type="PROSITE" id="PS51257">
    <property type="entry name" value="PROKAR_LIPOPROTEIN"/>
    <property type="match status" value="1"/>
</dbReference>
<dbReference type="AlphaFoldDB" id="A0A0K1ESA0"/>
<dbReference type="InterPro" id="IPR013784">
    <property type="entry name" value="Carb-bd-like_fold"/>
</dbReference>
<keyword evidence="3" id="KW-1185">Reference proteome</keyword>
<name>A0A0K1ESA0_CHOCO</name>
<dbReference type="Proteomes" id="UP000067626">
    <property type="component" value="Chromosome"/>
</dbReference>
<gene>
    <name evidence="2" type="ORF">CMC5_079710</name>
</gene>